<dbReference type="SMART" id="SM00448">
    <property type="entry name" value="REC"/>
    <property type="match status" value="1"/>
</dbReference>
<evidence type="ECO:0000313" key="5">
    <source>
        <dbReference type="Proteomes" id="UP000325273"/>
    </source>
</evidence>
<dbReference type="Proteomes" id="UP000325273">
    <property type="component" value="Unassembled WGS sequence"/>
</dbReference>
<dbReference type="PANTHER" id="PTHR44591:SF3">
    <property type="entry name" value="RESPONSE REGULATORY DOMAIN-CONTAINING PROTEIN"/>
    <property type="match status" value="1"/>
</dbReference>
<feature type="modified residue" description="4-aspartylphosphate" evidence="2">
    <location>
        <position position="69"/>
    </location>
</feature>
<dbReference type="InterPro" id="IPR011006">
    <property type="entry name" value="CheY-like_superfamily"/>
</dbReference>
<dbReference type="Gene3D" id="3.40.50.2300">
    <property type="match status" value="1"/>
</dbReference>
<evidence type="ECO:0000313" key="4">
    <source>
        <dbReference type="EMBL" id="KAA1011025.1"/>
    </source>
</evidence>
<name>A0A5B0H751_9BURK</name>
<reference evidence="4 5" key="1">
    <citation type="submission" date="2019-08" db="EMBL/GenBank/DDBJ databases">
        <title>Paraburkholderia sp. DCY113.</title>
        <authorList>
            <person name="Kang J."/>
        </authorList>
    </citation>
    <scope>NUCLEOTIDE SEQUENCE [LARGE SCALE GENOMIC DNA]</scope>
    <source>
        <strain evidence="4 5">DCY113</strain>
    </source>
</reference>
<keyword evidence="1 2" id="KW-0597">Phosphoprotein</keyword>
<dbReference type="Pfam" id="PF00072">
    <property type="entry name" value="Response_reg"/>
    <property type="match status" value="1"/>
</dbReference>
<evidence type="ECO:0000256" key="1">
    <source>
        <dbReference type="ARBA" id="ARBA00022553"/>
    </source>
</evidence>
<gene>
    <name evidence="4" type="ORF">FVF58_16635</name>
</gene>
<protein>
    <submittedName>
        <fullName evidence="4">Response regulator</fullName>
    </submittedName>
</protein>
<accession>A0A5B0H751</accession>
<dbReference type="GO" id="GO:0000160">
    <property type="term" value="P:phosphorelay signal transduction system"/>
    <property type="evidence" value="ECO:0007669"/>
    <property type="project" value="InterPro"/>
</dbReference>
<keyword evidence="5" id="KW-1185">Reference proteome</keyword>
<evidence type="ECO:0000259" key="3">
    <source>
        <dbReference type="PROSITE" id="PS50110"/>
    </source>
</evidence>
<dbReference type="SUPFAM" id="SSF52172">
    <property type="entry name" value="CheY-like"/>
    <property type="match status" value="1"/>
</dbReference>
<dbReference type="RefSeq" id="WP_149670971.1">
    <property type="nucleotide sequence ID" value="NZ_VTUZ01000010.1"/>
</dbReference>
<dbReference type="AlphaFoldDB" id="A0A5B0H751"/>
<feature type="domain" description="Response regulatory" evidence="3">
    <location>
        <begin position="20"/>
        <end position="133"/>
    </location>
</feature>
<comment type="caution">
    <text evidence="4">The sequence shown here is derived from an EMBL/GenBank/DDBJ whole genome shotgun (WGS) entry which is preliminary data.</text>
</comment>
<organism evidence="4 5">
    <name type="scientific">Paraburkholderia panacisoli</name>
    <dbReference type="NCBI Taxonomy" id="2603818"/>
    <lineage>
        <taxon>Bacteria</taxon>
        <taxon>Pseudomonadati</taxon>
        <taxon>Pseudomonadota</taxon>
        <taxon>Betaproteobacteria</taxon>
        <taxon>Burkholderiales</taxon>
        <taxon>Burkholderiaceae</taxon>
        <taxon>Paraburkholderia</taxon>
    </lineage>
</organism>
<dbReference type="EMBL" id="VTUZ01000010">
    <property type="protein sequence ID" value="KAA1011025.1"/>
    <property type="molecule type" value="Genomic_DNA"/>
</dbReference>
<dbReference type="PANTHER" id="PTHR44591">
    <property type="entry name" value="STRESS RESPONSE REGULATOR PROTEIN 1"/>
    <property type="match status" value="1"/>
</dbReference>
<proteinExistence type="predicted"/>
<evidence type="ECO:0000256" key="2">
    <source>
        <dbReference type="PROSITE-ProRule" id="PRU00169"/>
    </source>
</evidence>
<dbReference type="InterPro" id="IPR050595">
    <property type="entry name" value="Bact_response_regulator"/>
</dbReference>
<dbReference type="PROSITE" id="PS50110">
    <property type="entry name" value="RESPONSE_REGULATORY"/>
    <property type="match status" value="1"/>
</dbReference>
<dbReference type="InterPro" id="IPR001789">
    <property type="entry name" value="Sig_transdc_resp-reg_receiver"/>
</dbReference>
<sequence length="133" mass="15021">MEIRRRPPFPVAIECPMPKRILLVDDNRDSVEALAALLEFEGHEVRCVFDAREALLTVQSFEPDVAFVDWKLPDMSGGQLLTQFKRDPRMANTRFILLSGFVDPDMASDANGARFDQSLTKPVQLADLLSCIR</sequence>